<dbReference type="Proteomes" id="UP001175001">
    <property type="component" value="Unassembled WGS sequence"/>
</dbReference>
<feature type="region of interest" description="Disordered" evidence="1">
    <location>
        <begin position="510"/>
        <end position="738"/>
    </location>
</feature>
<gene>
    <name evidence="2" type="ORF">DIS24_g10756</name>
</gene>
<accession>A0AA39XQY4</accession>
<feature type="compositionally biased region" description="Polar residues" evidence="1">
    <location>
        <begin position="558"/>
        <end position="578"/>
    </location>
</feature>
<feature type="compositionally biased region" description="Polar residues" evidence="1">
    <location>
        <begin position="616"/>
        <end position="666"/>
    </location>
</feature>
<dbReference type="AlphaFoldDB" id="A0AA39XQY4"/>
<dbReference type="EMBL" id="JAUJDW010000126">
    <property type="protein sequence ID" value="KAK0637500.1"/>
    <property type="molecule type" value="Genomic_DNA"/>
</dbReference>
<protein>
    <submittedName>
        <fullName evidence="2">Uncharacterized protein</fullName>
    </submittedName>
</protein>
<keyword evidence="3" id="KW-1185">Reference proteome</keyword>
<feature type="compositionally biased region" description="Basic and acidic residues" evidence="1">
    <location>
        <begin position="14"/>
        <end position="28"/>
    </location>
</feature>
<feature type="compositionally biased region" description="Low complexity" evidence="1">
    <location>
        <begin position="80"/>
        <end position="89"/>
    </location>
</feature>
<name>A0AA39XQY4_9PEZI</name>
<feature type="compositionally biased region" description="Low complexity" evidence="1">
    <location>
        <begin position="675"/>
        <end position="685"/>
    </location>
</feature>
<sequence>MPNQPPGTFPIPEARARMLAEKMRDNLEQNRASTPSAASDTTTASSATLSPTDNPATPMPGSATHPTYYYQPPPPPHSPQAPDDQTATTATSKNNELLRHLLLQELQKYPTTAPATPAPQHPMAPTPAPNHMAPTPLLFTHTHGRAHLHPHERLAADIPRLHARPLPYYTVAPARGALADDVTDYIPSQAWASAANLPVGLGWLEQPDFVADNSARVGNGYNRTNSRHSGGASGAEAGTDKNLVPLLRDAQTGRVVEGALGQPLYDLPILGGGSGRISTQVEAWRVAMWLCYDGRVTMHDVSARMRVVRTAEQLEIVEEALACRVVVWCEEHAGMMFHAPVDVVTEKDVRLVGQLGEEKVLRNARWDLWRRVPGRGVKEKEGEYERRREAEPVFVTQPRKTADGGEGGLGAMWPALRKREGVCYGEKAAVALGEWQEREKERLTGVPRQKKKKVDMAEEMLHRWLFGTWALRERPTPSDVVAMSRDPKWALERWNVEPYDPAAVDPCLQPDTGVGLHSPHLNGTSPTVAAGVFSHPHDQPPDNTSNAGHGTPGIVGSPVQNFTAQASPRPTLLSASPHTPQMSVQSPVQQAPQPAPGSGPQTQSNAATGLGLSNIHLPNTAQPQHQPSTPTVPAAMSSPNASTTMQSPSMSPQSAGATIGQQQPSGPFTPPLQHAQARPAPATAPVTRFVNMDRDSYGRSDNQGVVQEAHARAPTSNAGDSLWPNTFKPPSTAGGPGA</sequence>
<feature type="region of interest" description="Disordered" evidence="1">
    <location>
        <begin position="1"/>
        <end position="89"/>
    </location>
</feature>
<evidence type="ECO:0000256" key="1">
    <source>
        <dbReference type="SAM" id="MobiDB-lite"/>
    </source>
</evidence>
<evidence type="ECO:0000313" key="3">
    <source>
        <dbReference type="Proteomes" id="UP001175001"/>
    </source>
</evidence>
<feature type="compositionally biased region" description="Low complexity" evidence="1">
    <location>
        <begin position="579"/>
        <end position="604"/>
    </location>
</feature>
<reference evidence="2" key="1">
    <citation type="submission" date="2023-06" db="EMBL/GenBank/DDBJ databases">
        <title>Multi-omics analyses reveal the molecular pathogenesis toolkit of Lasiodiplodia hormozganensis, a cross-kingdom pathogen.</title>
        <authorList>
            <person name="Felix C."/>
            <person name="Meneses R."/>
            <person name="Goncalves M.F.M."/>
            <person name="Tilleman L."/>
            <person name="Duarte A.S."/>
            <person name="Jorrin-Novo J.V."/>
            <person name="Van De Peer Y."/>
            <person name="Deforce D."/>
            <person name="Van Nieuwerburgh F."/>
            <person name="Esteves A.C."/>
            <person name="Alves A."/>
        </authorList>
    </citation>
    <scope>NUCLEOTIDE SEQUENCE</scope>
    <source>
        <strain evidence="2">CBS 339.90</strain>
    </source>
</reference>
<evidence type="ECO:0000313" key="2">
    <source>
        <dbReference type="EMBL" id="KAK0637500.1"/>
    </source>
</evidence>
<proteinExistence type="predicted"/>
<feature type="compositionally biased region" description="Low complexity" evidence="1">
    <location>
        <begin position="32"/>
        <end position="53"/>
    </location>
</feature>
<organism evidence="2 3">
    <name type="scientific">Lasiodiplodia hormozganensis</name>
    <dbReference type="NCBI Taxonomy" id="869390"/>
    <lineage>
        <taxon>Eukaryota</taxon>
        <taxon>Fungi</taxon>
        <taxon>Dikarya</taxon>
        <taxon>Ascomycota</taxon>
        <taxon>Pezizomycotina</taxon>
        <taxon>Dothideomycetes</taxon>
        <taxon>Dothideomycetes incertae sedis</taxon>
        <taxon>Botryosphaeriales</taxon>
        <taxon>Botryosphaeriaceae</taxon>
        <taxon>Lasiodiplodia</taxon>
    </lineage>
</organism>
<comment type="caution">
    <text evidence="2">The sequence shown here is derived from an EMBL/GenBank/DDBJ whole genome shotgun (WGS) entry which is preliminary data.</text>
</comment>